<dbReference type="AlphaFoldDB" id="M2LDN1"/>
<gene>
    <name evidence="2" type="ORF">BAUCODRAFT_276080</name>
</gene>
<organism evidence="2 3">
    <name type="scientific">Baudoinia panamericana (strain UAMH 10762)</name>
    <name type="common">Angels' share fungus</name>
    <name type="synonym">Baudoinia compniacensis (strain UAMH 10762)</name>
    <dbReference type="NCBI Taxonomy" id="717646"/>
    <lineage>
        <taxon>Eukaryota</taxon>
        <taxon>Fungi</taxon>
        <taxon>Dikarya</taxon>
        <taxon>Ascomycota</taxon>
        <taxon>Pezizomycotina</taxon>
        <taxon>Dothideomycetes</taxon>
        <taxon>Dothideomycetidae</taxon>
        <taxon>Mycosphaerellales</taxon>
        <taxon>Teratosphaeriaceae</taxon>
        <taxon>Baudoinia</taxon>
    </lineage>
</organism>
<dbReference type="RefSeq" id="XP_007680594.1">
    <property type="nucleotide sequence ID" value="XM_007682404.1"/>
</dbReference>
<reference evidence="2 3" key="1">
    <citation type="journal article" date="2012" name="PLoS Pathog.">
        <title>Diverse lifestyles and strategies of plant pathogenesis encoded in the genomes of eighteen Dothideomycetes fungi.</title>
        <authorList>
            <person name="Ohm R.A."/>
            <person name="Feau N."/>
            <person name="Henrissat B."/>
            <person name="Schoch C.L."/>
            <person name="Horwitz B.A."/>
            <person name="Barry K.W."/>
            <person name="Condon B.J."/>
            <person name="Copeland A.C."/>
            <person name="Dhillon B."/>
            <person name="Glaser F."/>
            <person name="Hesse C.N."/>
            <person name="Kosti I."/>
            <person name="LaButti K."/>
            <person name="Lindquist E.A."/>
            <person name="Lucas S."/>
            <person name="Salamov A.A."/>
            <person name="Bradshaw R.E."/>
            <person name="Ciuffetti L."/>
            <person name="Hamelin R.C."/>
            <person name="Kema G.H.J."/>
            <person name="Lawrence C."/>
            <person name="Scott J.A."/>
            <person name="Spatafora J.W."/>
            <person name="Turgeon B.G."/>
            <person name="de Wit P.J.G.M."/>
            <person name="Zhong S."/>
            <person name="Goodwin S.B."/>
            <person name="Grigoriev I.V."/>
        </authorList>
    </citation>
    <scope>NUCLEOTIDE SEQUENCE [LARGE SCALE GENOMIC DNA]</scope>
    <source>
        <strain evidence="2 3">UAMH 10762</strain>
    </source>
</reference>
<dbReference type="GeneID" id="19110601"/>
<sequence>MICRAESRDQGREGCVNNKSKLDRRRIGGRRASKRRKVQVLRSIKEQNLAAESDHSPLHASRISMCNISPGLLQGRHAYRTQKGAERVGLPCASTVIINADQDAWL</sequence>
<keyword evidence="3" id="KW-1185">Reference proteome</keyword>
<dbReference type="HOGENOM" id="CLU_2222743_0_0_1"/>
<feature type="compositionally biased region" description="Basic residues" evidence="1">
    <location>
        <begin position="22"/>
        <end position="39"/>
    </location>
</feature>
<accession>M2LDN1</accession>
<dbReference type="KEGG" id="bcom:BAUCODRAFT_276080"/>
<feature type="compositionally biased region" description="Basic and acidic residues" evidence="1">
    <location>
        <begin position="1"/>
        <end position="12"/>
    </location>
</feature>
<evidence type="ECO:0000256" key="1">
    <source>
        <dbReference type="SAM" id="MobiDB-lite"/>
    </source>
</evidence>
<name>M2LDN1_BAUPA</name>
<evidence type="ECO:0000313" key="2">
    <source>
        <dbReference type="EMBL" id="EMC92097.1"/>
    </source>
</evidence>
<protein>
    <submittedName>
        <fullName evidence="2">Uncharacterized protein</fullName>
    </submittedName>
</protein>
<evidence type="ECO:0000313" key="3">
    <source>
        <dbReference type="Proteomes" id="UP000011761"/>
    </source>
</evidence>
<proteinExistence type="predicted"/>
<dbReference type="EMBL" id="KB445562">
    <property type="protein sequence ID" value="EMC92097.1"/>
    <property type="molecule type" value="Genomic_DNA"/>
</dbReference>
<feature type="region of interest" description="Disordered" evidence="1">
    <location>
        <begin position="1"/>
        <end position="39"/>
    </location>
</feature>
<dbReference type="Proteomes" id="UP000011761">
    <property type="component" value="Unassembled WGS sequence"/>
</dbReference>